<keyword evidence="1" id="KW-0812">Transmembrane</keyword>
<dbReference type="Proteomes" id="UP000183253">
    <property type="component" value="Unassembled WGS sequence"/>
</dbReference>
<gene>
    <name evidence="2" type="ORF">SAMN05444145_105224</name>
</gene>
<evidence type="ECO:0000256" key="1">
    <source>
        <dbReference type="SAM" id="Phobius"/>
    </source>
</evidence>
<name>A0A1H4DBK0_9BACT</name>
<reference evidence="2 3" key="1">
    <citation type="submission" date="2016-10" db="EMBL/GenBank/DDBJ databases">
        <authorList>
            <person name="de Groot N.N."/>
        </authorList>
    </citation>
    <scope>NUCLEOTIDE SEQUENCE [LARGE SCALE GENOMIC DNA]</scope>
    <source>
        <strain evidence="2 3">DSM 25383</strain>
    </source>
</reference>
<protein>
    <submittedName>
        <fullName evidence="2">Uncharacterized protein</fullName>
    </submittedName>
</protein>
<keyword evidence="3" id="KW-1185">Reference proteome</keyword>
<keyword evidence="1" id="KW-1133">Transmembrane helix</keyword>
<dbReference type="AlphaFoldDB" id="A0A1H4DBK0"/>
<sequence length="89" mass="9931">MTQAKLNKIDRQNLSAGMNAVVWPFLLFSPMGFRAGIAASGFCVLVTATVLFIRNRKRYVGCDWRSHLLTFVPGLAYWTLAIGLHLIFG</sequence>
<dbReference type="EMBL" id="FNRI01000005">
    <property type="protein sequence ID" value="SEA70145.1"/>
    <property type="molecule type" value="Genomic_DNA"/>
</dbReference>
<feature type="transmembrane region" description="Helical" evidence="1">
    <location>
        <begin position="35"/>
        <end position="54"/>
    </location>
</feature>
<feature type="transmembrane region" description="Helical" evidence="1">
    <location>
        <begin position="66"/>
        <end position="88"/>
    </location>
</feature>
<organism evidence="2 3">
    <name type="scientific">Alistipes timonensis JC136</name>
    <dbReference type="NCBI Taxonomy" id="1033731"/>
    <lineage>
        <taxon>Bacteria</taxon>
        <taxon>Pseudomonadati</taxon>
        <taxon>Bacteroidota</taxon>
        <taxon>Bacteroidia</taxon>
        <taxon>Bacteroidales</taxon>
        <taxon>Rikenellaceae</taxon>
        <taxon>Alistipes</taxon>
    </lineage>
</organism>
<evidence type="ECO:0000313" key="2">
    <source>
        <dbReference type="EMBL" id="SEA70145.1"/>
    </source>
</evidence>
<proteinExistence type="predicted"/>
<dbReference type="STRING" id="1033731.SAMN05444145_105224"/>
<keyword evidence="1" id="KW-0472">Membrane</keyword>
<dbReference type="RefSeq" id="WP_010260719.1">
    <property type="nucleotide sequence ID" value="NZ_CAEG01000005.1"/>
</dbReference>
<evidence type="ECO:0000313" key="3">
    <source>
        <dbReference type="Proteomes" id="UP000183253"/>
    </source>
</evidence>
<accession>A0A1H4DBK0</accession>